<dbReference type="GO" id="GO:0045004">
    <property type="term" value="P:DNA replication proofreading"/>
    <property type="evidence" value="ECO:0007669"/>
    <property type="project" value="TreeGrafter"/>
</dbReference>
<evidence type="ECO:0000259" key="1">
    <source>
        <dbReference type="SMART" id="SM00479"/>
    </source>
</evidence>
<accession>A0A955L4W0</accession>
<dbReference type="GO" id="GO:0003887">
    <property type="term" value="F:DNA-directed DNA polymerase activity"/>
    <property type="evidence" value="ECO:0007669"/>
    <property type="project" value="InterPro"/>
</dbReference>
<dbReference type="InterPro" id="IPR012337">
    <property type="entry name" value="RNaseH-like_sf"/>
</dbReference>
<dbReference type="GO" id="GO:0005829">
    <property type="term" value="C:cytosol"/>
    <property type="evidence" value="ECO:0007669"/>
    <property type="project" value="TreeGrafter"/>
</dbReference>
<feature type="domain" description="Exonuclease" evidence="1">
    <location>
        <begin position="5"/>
        <end position="170"/>
    </location>
</feature>
<dbReference type="Proteomes" id="UP000783287">
    <property type="component" value="Unassembled WGS sequence"/>
</dbReference>
<dbReference type="CDD" id="cd06127">
    <property type="entry name" value="DEDDh"/>
    <property type="match status" value="1"/>
</dbReference>
<dbReference type="SUPFAM" id="SSF53098">
    <property type="entry name" value="Ribonuclease H-like"/>
    <property type="match status" value="1"/>
</dbReference>
<keyword evidence="2" id="KW-0269">Exonuclease</keyword>
<dbReference type="SMART" id="SM00479">
    <property type="entry name" value="EXOIII"/>
    <property type="match status" value="1"/>
</dbReference>
<gene>
    <name evidence="2" type="ORF">KC909_01650</name>
</gene>
<dbReference type="Gene3D" id="3.30.420.10">
    <property type="entry name" value="Ribonuclease H-like superfamily/Ribonuclease H"/>
    <property type="match status" value="1"/>
</dbReference>
<reference evidence="2" key="2">
    <citation type="journal article" date="2021" name="Microbiome">
        <title>Successional dynamics and alternative stable states in a saline activated sludge microbial community over 9 years.</title>
        <authorList>
            <person name="Wang Y."/>
            <person name="Ye J."/>
            <person name="Ju F."/>
            <person name="Liu L."/>
            <person name="Boyd J.A."/>
            <person name="Deng Y."/>
            <person name="Parks D.H."/>
            <person name="Jiang X."/>
            <person name="Yin X."/>
            <person name="Woodcroft B.J."/>
            <person name="Tyson G.W."/>
            <person name="Hugenholtz P."/>
            <person name="Polz M.F."/>
            <person name="Zhang T."/>
        </authorList>
    </citation>
    <scope>NUCLEOTIDE SEQUENCE</scope>
    <source>
        <strain evidence="2">HKST-UBA14</strain>
    </source>
</reference>
<evidence type="ECO:0000313" key="3">
    <source>
        <dbReference type="Proteomes" id="UP000783287"/>
    </source>
</evidence>
<dbReference type="PANTHER" id="PTHR30231:SF41">
    <property type="entry name" value="DNA POLYMERASE III SUBUNIT EPSILON"/>
    <property type="match status" value="1"/>
</dbReference>
<dbReference type="FunFam" id="3.30.420.10:FF:000045">
    <property type="entry name" value="3'-5' exonuclease DinG"/>
    <property type="match status" value="1"/>
</dbReference>
<evidence type="ECO:0000313" key="2">
    <source>
        <dbReference type="EMBL" id="MCA9383046.1"/>
    </source>
</evidence>
<dbReference type="AlphaFoldDB" id="A0A955L4W0"/>
<dbReference type="Pfam" id="PF00929">
    <property type="entry name" value="RNase_T"/>
    <property type="match status" value="1"/>
</dbReference>
<dbReference type="NCBIfam" id="TIGR00573">
    <property type="entry name" value="dnaq"/>
    <property type="match status" value="1"/>
</dbReference>
<dbReference type="PANTHER" id="PTHR30231">
    <property type="entry name" value="DNA POLYMERASE III SUBUNIT EPSILON"/>
    <property type="match status" value="1"/>
</dbReference>
<comment type="caution">
    <text evidence="2">The sequence shown here is derived from an EMBL/GenBank/DDBJ whole genome shotgun (WGS) entry which is preliminary data.</text>
</comment>
<protein>
    <submittedName>
        <fullName evidence="2">3'-5' exonuclease</fullName>
    </submittedName>
</protein>
<dbReference type="InterPro" id="IPR036397">
    <property type="entry name" value="RNaseH_sf"/>
</dbReference>
<organism evidence="2 3">
    <name type="scientific">Candidatus Dojkabacteria bacterium</name>
    <dbReference type="NCBI Taxonomy" id="2099670"/>
    <lineage>
        <taxon>Bacteria</taxon>
        <taxon>Candidatus Dojkabacteria</taxon>
    </lineage>
</organism>
<name>A0A955L4W0_9BACT</name>
<sequence>MKDITFSFLDLETTGIDPISERIVEVGLVKVRNNEIIEEYSQLVNPKQPMSAYVTQLTGIKPVELLSAPTFDEIADELEALLADSLLVAHNVRFDYSFLEAEYSRLVKPFDYPYLCSVKLSRYLYPHHVRHGLDAIMNRFDIACSDRHRAFDDAKVIHQFFQKSQAELGDGKMLEGIMALSQKTKGKDLLGSPRLI</sequence>
<keyword evidence="2" id="KW-0378">Hydrolase</keyword>
<dbReference type="GO" id="GO:0003677">
    <property type="term" value="F:DNA binding"/>
    <property type="evidence" value="ECO:0007669"/>
    <property type="project" value="InterPro"/>
</dbReference>
<dbReference type="InterPro" id="IPR006054">
    <property type="entry name" value="DnaQ"/>
</dbReference>
<dbReference type="InterPro" id="IPR013520">
    <property type="entry name" value="Ribonucl_H"/>
</dbReference>
<proteinExistence type="predicted"/>
<reference evidence="2" key="1">
    <citation type="submission" date="2020-04" db="EMBL/GenBank/DDBJ databases">
        <authorList>
            <person name="Zhang T."/>
        </authorList>
    </citation>
    <scope>NUCLEOTIDE SEQUENCE</scope>
    <source>
        <strain evidence="2">HKST-UBA14</strain>
    </source>
</reference>
<keyword evidence="2" id="KW-0540">Nuclease</keyword>
<dbReference type="GO" id="GO:0008408">
    <property type="term" value="F:3'-5' exonuclease activity"/>
    <property type="evidence" value="ECO:0007669"/>
    <property type="project" value="TreeGrafter"/>
</dbReference>
<dbReference type="EMBL" id="JAGQLK010000022">
    <property type="protein sequence ID" value="MCA9383046.1"/>
    <property type="molecule type" value="Genomic_DNA"/>
</dbReference>